<organism evidence="2 3">
    <name type="scientific">Bradyrhizobium erythrophlei</name>
    <dbReference type="NCBI Taxonomy" id="1437360"/>
    <lineage>
        <taxon>Bacteria</taxon>
        <taxon>Pseudomonadati</taxon>
        <taxon>Pseudomonadota</taxon>
        <taxon>Alphaproteobacteria</taxon>
        <taxon>Hyphomicrobiales</taxon>
        <taxon>Nitrobacteraceae</taxon>
        <taxon>Bradyrhizobium</taxon>
    </lineage>
</organism>
<dbReference type="InterPro" id="IPR050336">
    <property type="entry name" value="Chromosome_partition/occlusion"/>
</dbReference>
<dbReference type="OrthoDB" id="248048at2"/>
<dbReference type="SUPFAM" id="SSF110849">
    <property type="entry name" value="ParB/Sulfiredoxin"/>
    <property type="match status" value="1"/>
</dbReference>
<reference evidence="2 3" key="1">
    <citation type="submission" date="2016-10" db="EMBL/GenBank/DDBJ databases">
        <authorList>
            <person name="de Groot N.N."/>
        </authorList>
    </citation>
    <scope>NUCLEOTIDE SEQUENCE [LARGE SCALE GENOMIC DNA]</scope>
    <source>
        <strain evidence="2 3">MT12</strain>
    </source>
</reference>
<evidence type="ECO:0000313" key="2">
    <source>
        <dbReference type="EMBL" id="SED72828.1"/>
    </source>
</evidence>
<dbReference type="SUPFAM" id="SSF109709">
    <property type="entry name" value="KorB DNA-binding domain-like"/>
    <property type="match status" value="1"/>
</dbReference>
<name>A0A1H5D255_9BRAD</name>
<dbReference type="Pfam" id="PF02195">
    <property type="entry name" value="ParB_N"/>
    <property type="match status" value="1"/>
</dbReference>
<dbReference type="Pfam" id="PF07506">
    <property type="entry name" value="RepB"/>
    <property type="match status" value="1"/>
</dbReference>
<sequence length="292" mass="32778">MGSVQSIEMVSIGAIDVVNPRARNRRVFKEIVTSVAELGLKRPITVKRKAGDGEQRYDLVCGQGRLEAYQALGQREIPALVIDATNEDSAIMSLVENCARRQHRSIDLLHDIDGLRQRGYEFDDIARKTGLTVEYVRGVSNLLESGEQRLLRAVEAGQLPVSIAVLIAQAEDNDVQNVLQHAYEEKLLRGQRLLAAKKLIEQRRRRGKGYKTGPRRSDDAPISSNALLRAYRQDVDRKRVLVRQSNSTKARLVFILEALRKLLTEPDFLTVLEGEKLDTLPKNLAVRLHGQG</sequence>
<dbReference type="RefSeq" id="WP_092122020.1">
    <property type="nucleotide sequence ID" value="NZ_FNTH01000001.1"/>
</dbReference>
<dbReference type="AlphaFoldDB" id="A0A1H5D255"/>
<gene>
    <name evidence="2" type="ORF">SAMN05444164_5608</name>
</gene>
<dbReference type="PANTHER" id="PTHR33375:SF1">
    <property type="entry name" value="CHROMOSOME-PARTITIONING PROTEIN PARB-RELATED"/>
    <property type="match status" value="1"/>
</dbReference>
<dbReference type="GO" id="GO:0005694">
    <property type="term" value="C:chromosome"/>
    <property type="evidence" value="ECO:0007669"/>
    <property type="project" value="TreeGrafter"/>
</dbReference>
<dbReference type="Proteomes" id="UP000198992">
    <property type="component" value="Unassembled WGS sequence"/>
</dbReference>
<dbReference type="Gene3D" id="1.10.10.2830">
    <property type="match status" value="1"/>
</dbReference>
<dbReference type="PANTHER" id="PTHR33375">
    <property type="entry name" value="CHROMOSOME-PARTITIONING PROTEIN PARB-RELATED"/>
    <property type="match status" value="1"/>
</dbReference>
<feature type="domain" description="ParB-like N-terminal" evidence="1">
    <location>
        <begin position="8"/>
        <end position="98"/>
    </location>
</feature>
<dbReference type="SMART" id="SM00470">
    <property type="entry name" value="ParB"/>
    <property type="match status" value="1"/>
</dbReference>
<dbReference type="InterPro" id="IPR003115">
    <property type="entry name" value="ParB_N"/>
</dbReference>
<evidence type="ECO:0000313" key="3">
    <source>
        <dbReference type="Proteomes" id="UP000198992"/>
    </source>
</evidence>
<accession>A0A1H5D255</accession>
<evidence type="ECO:0000259" key="1">
    <source>
        <dbReference type="SMART" id="SM00470"/>
    </source>
</evidence>
<dbReference type="Gene3D" id="3.90.1530.30">
    <property type="match status" value="1"/>
</dbReference>
<dbReference type="InterPro" id="IPR011111">
    <property type="entry name" value="Plasmid_RepB"/>
</dbReference>
<dbReference type="InterPro" id="IPR036086">
    <property type="entry name" value="ParB/Sulfiredoxin_sf"/>
</dbReference>
<protein>
    <submittedName>
        <fullName evidence="2">Chromosome partitioning protein, ParB family</fullName>
    </submittedName>
</protein>
<proteinExistence type="predicted"/>
<dbReference type="EMBL" id="FNTH01000001">
    <property type="protein sequence ID" value="SED72828.1"/>
    <property type="molecule type" value="Genomic_DNA"/>
</dbReference>
<dbReference type="GO" id="GO:0007059">
    <property type="term" value="P:chromosome segregation"/>
    <property type="evidence" value="ECO:0007669"/>
    <property type="project" value="TreeGrafter"/>
</dbReference>